<evidence type="ECO:0000313" key="3">
    <source>
        <dbReference type="Proteomes" id="UP001195903"/>
    </source>
</evidence>
<dbReference type="InterPro" id="IPR016181">
    <property type="entry name" value="Acyl_CoA_acyltransferase"/>
</dbReference>
<protein>
    <submittedName>
        <fullName evidence="2">UDP-4-amino-4, 6-dideoxy-N-acetyl-beta-L-altrosamine N-acetyltransferase</fullName>
        <ecNumber evidence="2">2.3.1.202</ecNumber>
    </submittedName>
</protein>
<organism evidence="2 3">
    <name type="scientific">Shewanella jiangmenensis</name>
    <dbReference type="NCBI Taxonomy" id="2837387"/>
    <lineage>
        <taxon>Bacteria</taxon>
        <taxon>Pseudomonadati</taxon>
        <taxon>Pseudomonadota</taxon>
        <taxon>Gammaproteobacteria</taxon>
        <taxon>Alteromonadales</taxon>
        <taxon>Shewanellaceae</taxon>
        <taxon>Shewanella</taxon>
    </lineage>
</organism>
<dbReference type="EC" id="2.3.1.202" evidence="2"/>
<accession>A0ABS5V3A9</accession>
<dbReference type="Proteomes" id="UP001195903">
    <property type="component" value="Unassembled WGS sequence"/>
</dbReference>
<dbReference type="Pfam" id="PF13302">
    <property type="entry name" value="Acetyltransf_3"/>
    <property type="match status" value="1"/>
</dbReference>
<keyword evidence="3" id="KW-1185">Reference proteome</keyword>
<dbReference type="SUPFAM" id="SSF55729">
    <property type="entry name" value="Acyl-CoA N-acyltransferases (Nat)"/>
    <property type="match status" value="1"/>
</dbReference>
<feature type="domain" description="N-acetyltransferase" evidence="1">
    <location>
        <begin position="3"/>
        <end position="130"/>
    </location>
</feature>
<dbReference type="PANTHER" id="PTHR43415:SF3">
    <property type="entry name" value="GNAT-FAMILY ACETYLTRANSFERASE"/>
    <property type="match status" value="1"/>
</dbReference>
<dbReference type="EMBL" id="JAHEPS010000003">
    <property type="protein sequence ID" value="MBT1444940.1"/>
    <property type="molecule type" value="Genomic_DNA"/>
</dbReference>
<proteinExistence type="predicted"/>
<evidence type="ECO:0000259" key="1">
    <source>
        <dbReference type="Pfam" id="PF13302"/>
    </source>
</evidence>
<dbReference type="GO" id="GO:0016746">
    <property type="term" value="F:acyltransferase activity"/>
    <property type="evidence" value="ECO:0007669"/>
    <property type="project" value="UniProtKB-KW"/>
</dbReference>
<dbReference type="NCBIfam" id="TIGR03585">
    <property type="entry name" value="PseH"/>
    <property type="match status" value="1"/>
</dbReference>
<reference evidence="2 3" key="1">
    <citation type="submission" date="2021-05" db="EMBL/GenBank/DDBJ databases">
        <title>Shewanella sp. JM162201.</title>
        <authorList>
            <person name="Xu S."/>
            <person name="Li A."/>
        </authorList>
    </citation>
    <scope>NUCLEOTIDE SEQUENCE [LARGE SCALE GENOMIC DNA]</scope>
    <source>
        <strain evidence="2 3">JM162201</strain>
    </source>
</reference>
<dbReference type="InterPro" id="IPR000182">
    <property type="entry name" value="GNAT_dom"/>
</dbReference>
<keyword evidence="2" id="KW-0808">Transferase</keyword>
<sequence>MGLRFTRVTENDAELLLTWRTSPEITKGMFTDLVNPSVGSQRRWIASLADRDDYRAYMICDDNTPVGFLCFADIDHHNRKCSTGSYIYERAARLKYGVTLHTYICNYVFHHLNMNKIVNQVMNANDKVVKLQLLHKTRLVGVLKQHIFKNGEFHDVHLFEQLKQDWLEQKQHFSLEQIAAAFDDWKSL</sequence>
<evidence type="ECO:0000313" key="2">
    <source>
        <dbReference type="EMBL" id="MBT1444940.1"/>
    </source>
</evidence>
<name>A0ABS5V3A9_9GAMM</name>
<keyword evidence="2" id="KW-0012">Acyltransferase</keyword>
<dbReference type="PANTHER" id="PTHR43415">
    <property type="entry name" value="SPERMIDINE N(1)-ACETYLTRANSFERASE"/>
    <property type="match status" value="1"/>
</dbReference>
<gene>
    <name evidence="2" type="primary">pseH</name>
    <name evidence="2" type="ORF">KJI95_10435</name>
</gene>
<comment type="caution">
    <text evidence="2">The sequence shown here is derived from an EMBL/GenBank/DDBJ whole genome shotgun (WGS) entry which is preliminary data.</text>
</comment>
<dbReference type="Gene3D" id="3.40.630.30">
    <property type="match status" value="1"/>
</dbReference>
<dbReference type="InterPro" id="IPR020036">
    <property type="entry name" value="PseH"/>
</dbReference>